<name>R4KI66_CLOPA</name>
<evidence type="ECO:0000256" key="3">
    <source>
        <dbReference type="PROSITE-ProRule" id="PRU00284"/>
    </source>
</evidence>
<keyword evidence="4" id="KW-0175">Coiled coil</keyword>
<dbReference type="EMBL" id="CP003261">
    <property type="protein sequence ID" value="AGK99310.1"/>
    <property type="molecule type" value="Genomic_DNA"/>
</dbReference>
<dbReference type="InterPro" id="IPR004090">
    <property type="entry name" value="Chemotax_Me-accpt_rcpt"/>
</dbReference>
<organism evidence="7 8">
    <name type="scientific">Clostridium pasteurianum BC1</name>
    <dbReference type="NCBI Taxonomy" id="86416"/>
    <lineage>
        <taxon>Bacteria</taxon>
        <taxon>Bacillati</taxon>
        <taxon>Bacillota</taxon>
        <taxon>Clostridia</taxon>
        <taxon>Eubacteriales</taxon>
        <taxon>Clostridiaceae</taxon>
        <taxon>Clostridium</taxon>
    </lineage>
</organism>
<comment type="similarity">
    <text evidence="2">Belongs to the methyl-accepting chemotaxis (MCP) protein family.</text>
</comment>
<dbReference type="STRING" id="86416.Clopa_4618"/>
<dbReference type="Pfam" id="PF07700">
    <property type="entry name" value="HNOB"/>
    <property type="match status" value="1"/>
</dbReference>
<dbReference type="Gene3D" id="3.90.1520.10">
    <property type="entry name" value="H-NOX domain"/>
    <property type="match status" value="1"/>
</dbReference>
<evidence type="ECO:0000256" key="2">
    <source>
        <dbReference type="ARBA" id="ARBA00029447"/>
    </source>
</evidence>
<keyword evidence="5" id="KW-0472">Membrane</keyword>
<feature type="transmembrane region" description="Helical" evidence="5">
    <location>
        <begin position="199"/>
        <end position="218"/>
    </location>
</feature>
<evidence type="ECO:0000256" key="5">
    <source>
        <dbReference type="SAM" id="Phobius"/>
    </source>
</evidence>
<evidence type="ECO:0000256" key="4">
    <source>
        <dbReference type="SAM" id="Coils"/>
    </source>
</evidence>
<dbReference type="PANTHER" id="PTHR32089:SF112">
    <property type="entry name" value="LYSOZYME-LIKE PROTEIN-RELATED"/>
    <property type="match status" value="1"/>
</dbReference>
<dbReference type="Pfam" id="PF00015">
    <property type="entry name" value="MCPsignal"/>
    <property type="match status" value="1"/>
</dbReference>
<dbReference type="SMART" id="SM00283">
    <property type="entry name" value="MA"/>
    <property type="match status" value="1"/>
</dbReference>
<reference evidence="7 8" key="1">
    <citation type="submission" date="2012-01" db="EMBL/GenBank/DDBJ databases">
        <title>Complete sequence of chromosome of Clostridium pasteurianum BC1.</title>
        <authorList>
            <consortium name="US DOE Joint Genome Institute"/>
            <person name="Lucas S."/>
            <person name="Han J."/>
            <person name="Lapidus A."/>
            <person name="Cheng J.-F."/>
            <person name="Goodwin L."/>
            <person name="Pitluck S."/>
            <person name="Peters L."/>
            <person name="Mikhailova N."/>
            <person name="Teshima H."/>
            <person name="Detter J.C."/>
            <person name="Han C."/>
            <person name="Tapia R."/>
            <person name="Land M."/>
            <person name="Hauser L."/>
            <person name="Kyrpides N."/>
            <person name="Ivanova N."/>
            <person name="Pagani I."/>
            <person name="Dunn J."/>
            <person name="Taghavi S."/>
            <person name="Francis A."/>
            <person name="van der Lelie D."/>
            <person name="Woyke T."/>
        </authorList>
    </citation>
    <scope>NUCLEOTIDE SEQUENCE [LARGE SCALE GENOMIC DNA]</scope>
    <source>
        <strain evidence="7 8">BC1</strain>
    </source>
</reference>
<dbReference type="InterPro" id="IPR004089">
    <property type="entry name" value="MCPsignal_dom"/>
</dbReference>
<dbReference type="GO" id="GO:0007165">
    <property type="term" value="P:signal transduction"/>
    <property type="evidence" value="ECO:0007669"/>
    <property type="project" value="UniProtKB-KW"/>
</dbReference>
<feature type="transmembrane region" description="Helical" evidence="5">
    <location>
        <begin position="224"/>
        <end position="246"/>
    </location>
</feature>
<keyword evidence="5" id="KW-1133">Transmembrane helix</keyword>
<dbReference type="SUPFAM" id="SSF58104">
    <property type="entry name" value="Methyl-accepting chemotaxis protein (MCP) signaling domain"/>
    <property type="match status" value="1"/>
</dbReference>
<dbReference type="PANTHER" id="PTHR32089">
    <property type="entry name" value="METHYL-ACCEPTING CHEMOTAXIS PROTEIN MCPB"/>
    <property type="match status" value="1"/>
</dbReference>
<proteinExistence type="inferred from homology"/>
<evidence type="ECO:0000313" key="8">
    <source>
        <dbReference type="Proteomes" id="UP000013523"/>
    </source>
</evidence>
<keyword evidence="1 3" id="KW-0807">Transducer</keyword>
<evidence type="ECO:0000313" key="7">
    <source>
        <dbReference type="EMBL" id="AGK99310.1"/>
    </source>
</evidence>
<accession>R4KI66</accession>
<evidence type="ECO:0000256" key="1">
    <source>
        <dbReference type="ARBA" id="ARBA00023224"/>
    </source>
</evidence>
<dbReference type="InterPro" id="IPR011644">
    <property type="entry name" value="Heme_NO-bd"/>
</dbReference>
<dbReference type="GO" id="GO:0016020">
    <property type="term" value="C:membrane"/>
    <property type="evidence" value="ECO:0007669"/>
    <property type="project" value="InterPro"/>
</dbReference>
<gene>
    <name evidence="7" type="ORF">Clopa_4618</name>
</gene>
<dbReference type="GO" id="GO:0004888">
    <property type="term" value="F:transmembrane signaling receptor activity"/>
    <property type="evidence" value="ECO:0007669"/>
    <property type="project" value="InterPro"/>
</dbReference>
<keyword evidence="5" id="KW-0812">Transmembrane</keyword>
<feature type="domain" description="Methyl-accepting transducer" evidence="6">
    <location>
        <begin position="314"/>
        <end position="571"/>
    </location>
</feature>
<dbReference type="InterPro" id="IPR024096">
    <property type="entry name" value="NO_sig/Golgi_transp_ligand-bd"/>
</dbReference>
<dbReference type="PROSITE" id="PS50111">
    <property type="entry name" value="CHEMOTAXIS_TRANSDUC_2"/>
    <property type="match status" value="1"/>
</dbReference>
<dbReference type="PATRIC" id="fig|86416.3.peg.4608"/>
<protein>
    <submittedName>
        <fullName evidence="7">Methyl-accepting chemotaxis protein</fullName>
    </submittedName>
</protein>
<dbReference type="AlphaFoldDB" id="R4KI66"/>
<feature type="coiled-coil region" evidence="4">
    <location>
        <begin position="347"/>
        <end position="388"/>
    </location>
</feature>
<dbReference type="Gene3D" id="1.10.287.950">
    <property type="entry name" value="Methyl-accepting chemotaxis protein"/>
    <property type="match status" value="1"/>
</dbReference>
<dbReference type="eggNOG" id="COG0840">
    <property type="taxonomic scope" value="Bacteria"/>
</dbReference>
<dbReference type="GO" id="GO:0020037">
    <property type="term" value="F:heme binding"/>
    <property type="evidence" value="ECO:0007669"/>
    <property type="project" value="InterPro"/>
</dbReference>
<keyword evidence="8" id="KW-1185">Reference proteome</keyword>
<dbReference type="PRINTS" id="PR00260">
    <property type="entry name" value="CHEMTRNSDUCR"/>
</dbReference>
<sequence length="600" mass="67092">MMKGTVVATWVRTCRKLYGDSIINEAMNQAGFGSEKIFSPLENVNDDQVNNLIIHISKKTNTDVKNLWGKIGRDNVISFFNDFPSFFQHDNLYSFLRSLFDIHVVMTQRFPGAKPPIVSIEPTAAREAIFTYESKRGMFDYLYGLLNGSAEFFKENITIDEVQRTDSCAKLKINFEKDIHYVKVFRFNKLLSLGFIKSIEVKAAIFTFIVSIVLFIPLFGTSNIVKITVAAIIAALSSFVGTKLLLRPKNFIKQQLQKISNHNFVIDSSIKTSDFFEEFHNLIINHEKIICKDFVGIKGITDEMNTFVKNINNISDFMSNTSNEISNIVEQLASGAVDQANNTQNCATILNENIESLKDVVRDENENKEKLENAINKIDNSYESVDDTGKNIMNSLTKFKEVKDKGTKLSGEAKNIRGIISIVSEISEQINLLALNASIEAARAGEAGKGFNVVAEEVRKLAEETRNAVEEINNSLEHFVGDIEGLIENIGTQYSVLEDGIDSLQNVRNLSYGAKVSAKNVSESMIKAAERLNVEADSIASIYNNIESLAAIAEENSASSEEVSANVSNYTNQIKYLTDKVGQFKSLVESFEMELKKYKV</sequence>
<dbReference type="InterPro" id="IPR038158">
    <property type="entry name" value="H-NOX_domain_sf"/>
</dbReference>
<dbReference type="KEGG" id="cpas:Clopa_4618"/>
<dbReference type="GO" id="GO:0006935">
    <property type="term" value="P:chemotaxis"/>
    <property type="evidence" value="ECO:0007669"/>
    <property type="project" value="InterPro"/>
</dbReference>
<dbReference type="SUPFAM" id="SSF111126">
    <property type="entry name" value="Ligand-binding domain in the NO signalling and Golgi transport"/>
    <property type="match status" value="1"/>
</dbReference>
<evidence type="ECO:0000259" key="6">
    <source>
        <dbReference type="PROSITE" id="PS50111"/>
    </source>
</evidence>
<dbReference type="HOGENOM" id="CLU_000445_107_18_9"/>
<dbReference type="Proteomes" id="UP000013523">
    <property type="component" value="Chromosome"/>
</dbReference>